<keyword evidence="2 9" id="KW-0732">Signal</keyword>
<dbReference type="Gene3D" id="1.10.510.10">
    <property type="entry name" value="Transferase(Phosphotransferase) domain 1"/>
    <property type="match status" value="1"/>
</dbReference>
<dbReference type="InterPro" id="IPR000719">
    <property type="entry name" value="Prot_kinase_dom"/>
</dbReference>
<dbReference type="InterPro" id="IPR045274">
    <property type="entry name" value="WAK-like"/>
</dbReference>
<evidence type="ECO:0000256" key="3">
    <source>
        <dbReference type="ARBA" id="ARBA00022741"/>
    </source>
</evidence>
<dbReference type="SUPFAM" id="SSF56112">
    <property type="entry name" value="Protein kinase-like (PK-like)"/>
    <property type="match status" value="1"/>
</dbReference>
<feature type="signal peptide" evidence="9">
    <location>
        <begin position="1"/>
        <end position="21"/>
    </location>
</feature>
<dbReference type="GO" id="GO:0030247">
    <property type="term" value="F:polysaccharide binding"/>
    <property type="evidence" value="ECO:0007669"/>
    <property type="project" value="InterPro"/>
</dbReference>
<dbReference type="Gene3D" id="3.30.200.20">
    <property type="entry name" value="Phosphorylase Kinase, domain 1"/>
    <property type="match status" value="1"/>
</dbReference>
<keyword evidence="12" id="KW-1185">Reference proteome</keyword>
<evidence type="ECO:0000313" key="11">
    <source>
        <dbReference type="EMBL" id="OTF95500.1"/>
    </source>
</evidence>
<keyword evidence="7" id="KW-0325">Glycoprotein</keyword>
<sequence>MKLPEAFILVILYSSTTTSIASYSKDGCEDMCGKVRIPFPFGIGTSCSVNRWYTVDCNSSTPYLSAFNHLQVLGVNLELQTITVNTPKYYDCQNLGSETRNIDLGKSPFLFSKSHNKFVFEGCGSARMMDHGTHVLTGCSNNCLNDTLSDRNSCFGDSCCQNTIPRYLKAYDINITRQSGDDRGCGSAFLVDETSYVEGDNNSYIPTSLLWTLSDADIYVYPMVDLGDKVRCYYQPSIVEVDLGDGTPLKSWKCSTWPGEGNPYLFHGINVTDDCAKCRRSGNDCHYDEIYDPDGVLIKWNATCVDYGWLNDKENKISLGVILGISISMGILLLVITSYLLYKVIKKTKERRQRKRFFKRNGGLLLKQQEEADSSLVGKTILFTSRELEKATDNFNENRILGRGGQGTVYKGMLVDGRIVAIKKSKVVDESQLEQFINEVSDFGTSRFVAMDQTHLTTLVKGTFGYLDPEYFQSSQFTEKSDVYSFGVVLVELLTGERPISLTRVGENRSLATHFMLAMEDMRVMSIFDATVIKEGTRNELLEVANLAMRCLNLNGKNRPTMKEVATELETIRMSHIPNINQSTIGPTMHAEDLPVSLYGESSSIFLSFNSNISQ</sequence>
<evidence type="ECO:0000256" key="5">
    <source>
        <dbReference type="ARBA" id="ARBA00022840"/>
    </source>
</evidence>
<keyword evidence="8" id="KW-1133">Transmembrane helix</keyword>
<evidence type="ECO:0000256" key="2">
    <source>
        <dbReference type="ARBA" id="ARBA00022729"/>
    </source>
</evidence>
<evidence type="ECO:0000256" key="1">
    <source>
        <dbReference type="ARBA" id="ARBA00004479"/>
    </source>
</evidence>
<dbReference type="Pfam" id="PF07714">
    <property type="entry name" value="PK_Tyr_Ser-Thr"/>
    <property type="match status" value="1"/>
</dbReference>
<dbReference type="InterPro" id="IPR001245">
    <property type="entry name" value="Ser-Thr/Tyr_kinase_cat_dom"/>
</dbReference>
<organism evidence="11 12">
    <name type="scientific">Helianthus annuus</name>
    <name type="common">Common sunflower</name>
    <dbReference type="NCBI Taxonomy" id="4232"/>
    <lineage>
        <taxon>Eukaryota</taxon>
        <taxon>Viridiplantae</taxon>
        <taxon>Streptophyta</taxon>
        <taxon>Embryophyta</taxon>
        <taxon>Tracheophyta</taxon>
        <taxon>Spermatophyta</taxon>
        <taxon>Magnoliopsida</taxon>
        <taxon>eudicotyledons</taxon>
        <taxon>Gunneridae</taxon>
        <taxon>Pentapetalae</taxon>
        <taxon>asterids</taxon>
        <taxon>campanulids</taxon>
        <taxon>Asterales</taxon>
        <taxon>Asteraceae</taxon>
        <taxon>Asteroideae</taxon>
        <taxon>Heliantheae alliance</taxon>
        <taxon>Heliantheae</taxon>
        <taxon>Helianthus</taxon>
    </lineage>
</organism>
<evidence type="ECO:0000256" key="9">
    <source>
        <dbReference type="SAM" id="SignalP"/>
    </source>
</evidence>
<dbReference type="PROSITE" id="PS50011">
    <property type="entry name" value="PROTEIN_KINASE_DOM"/>
    <property type="match status" value="1"/>
</dbReference>
<feature type="transmembrane region" description="Helical" evidence="8">
    <location>
        <begin position="319"/>
        <end position="342"/>
    </location>
</feature>
<keyword evidence="3" id="KW-0547">Nucleotide-binding</keyword>
<dbReference type="InterPro" id="IPR011009">
    <property type="entry name" value="Kinase-like_dom_sf"/>
</dbReference>
<proteinExistence type="predicted"/>
<feature type="domain" description="Protein kinase" evidence="10">
    <location>
        <begin position="237"/>
        <end position="572"/>
    </location>
</feature>
<dbReference type="GO" id="GO:0005524">
    <property type="term" value="F:ATP binding"/>
    <property type="evidence" value="ECO:0007669"/>
    <property type="project" value="UniProtKB-KW"/>
</dbReference>
<reference evidence="12" key="1">
    <citation type="journal article" date="2017" name="Nature">
        <title>The sunflower genome provides insights into oil metabolism, flowering and Asterid evolution.</title>
        <authorList>
            <person name="Badouin H."/>
            <person name="Gouzy J."/>
            <person name="Grassa C.J."/>
            <person name="Murat F."/>
            <person name="Staton S.E."/>
            <person name="Cottret L."/>
            <person name="Lelandais-Briere C."/>
            <person name="Owens G.L."/>
            <person name="Carrere S."/>
            <person name="Mayjonade B."/>
            <person name="Legrand L."/>
            <person name="Gill N."/>
            <person name="Kane N.C."/>
            <person name="Bowers J.E."/>
            <person name="Hubner S."/>
            <person name="Bellec A."/>
            <person name="Berard A."/>
            <person name="Berges H."/>
            <person name="Blanchet N."/>
            <person name="Boniface M.C."/>
            <person name="Brunel D."/>
            <person name="Catrice O."/>
            <person name="Chaidir N."/>
            <person name="Claudel C."/>
            <person name="Donnadieu C."/>
            <person name="Faraut T."/>
            <person name="Fievet G."/>
            <person name="Helmstetter N."/>
            <person name="King M."/>
            <person name="Knapp S.J."/>
            <person name="Lai Z."/>
            <person name="Le Paslier M.C."/>
            <person name="Lippi Y."/>
            <person name="Lorenzon L."/>
            <person name="Mandel J.R."/>
            <person name="Marage G."/>
            <person name="Marchand G."/>
            <person name="Marquand E."/>
            <person name="Bret-Mestries E."/>
            <person name="Morien E."/>
            <person name="Nambeesan S."/>
            <person name="Nguyen T."/>
            <person name="Pegot-Espagnet P."/>
            <person name="Pouilly N."/>
            <person name="Raftis F."/>
            <person name="Sallet E."/>
            <person name="Schiex T."/>
            <person name="Thomas J."/>
            <person name="Vandecasteele C."/>
            <person name="Vares D."/>
            <person name="Vear F."/>
            <person name="Vautrin S."/>
            <person name="Crespi M."/>
            <person name="Mangin B."/>
            <person name="Burke J.M."/>
            <person name="Salse J."/>
            <person name="Munos S."/>
            <person name="Vincourt P."/>
            <person name="Rieseberg L.H."/>
            <person name="Langlade N.B."/>
        </authorList>
    </citation>
    <scope>NUCLEOTIDE SEQUENCE [LARGE SCALE GENOMIC DNA]</scope>
    <source>
        <strain evidence="12">cv. SF193</strain>
    </source>
</reference>
<evidence type="ECO:0000313" key="12">
    <source>
        <dbReference type="Proteomes" id="UP000215914"/>
    </source>
</evidence>
<dbReference type="PANTHER" id="PTHR27005:SF388">
    <property type="entry name" value="MITOGEN-ACTIVATED PROTEIN (MAP) KINASE KINASE KINASE 10-RELATED"/>
    <property type="match status" value="1"/>
</dbReference>
<dbReference type="EMBL" id="CM007904">
    <property type="protein sequence ID" value="OTF95500.1"/>
    <property type="molecule type" value="Genomic_DNA"/>
</dbReference>
<dbReference type="Proteomes" id="UP000215914">
    <property type="component" value="Chromosome 15"/>
</dbReference>
<keyword evidence="5" id="KW-0067">ATP-binding</keyword>
<dbReference type="GO" id="GO:0004672">
    <property type="term" value="F:protein kinase activity"/>
    <property type="evidence" value="ECO:0007669"/>
    <property type="project" value="InterPro"/>
</dbReference>
<evidence type="ECO:0000256" key="6">
    <source>
        <dbReference type="ARBA" id="ARBA00023157"/>
    </source>
</evidence>
<dbReference type="AlphaFoldDB" id="A0A251SDJ7"/>
<name>A0A251SDJ7_HELAN</name>
<comment type="subcellular location">
    <subcellularLocation>
        <location evidence="1">Membrane</location>
        <topology evidence="1">Single-pass type I membrane protein</topology>
    </subcellularLocation>
</comment>
<evidence type="ECO:0000256" key="7">
    <source>
        <dbReference type="ARBA" id="ARBA00023180"/>
    </source>
</evidence>
<evidence type="ECO:0000259" key="10">
    <source>
        <dbReference type="PROSITE" id="PS50011"/>
    </source>
</evidence>
<dbReference type="InParanoid" id="A0A251SDJ7"/>
<dbReference type="InterPro" id="IPR025287">
    <property type="entry name" value="WAK_GUB"/>
</dbReference>
<accession>A0A251SDJ7</accession>
<dbReference type="OMA" id="TIRMSHI"/>
<keyword evidence="6" id="KW-1015">Disulfide bond</keyword>
<evidence type="ECO:0000256" key="4">
    <source>
        <dbReference type="ARBA" id="ARBA00022777"/>
    </source>
</evidence>
<protein>
    <submittedName>
        <fullName evidence="11">Putative vascular endothelial growth factor receptor 2 (VEGFR2)</fullName>
    </submittedName>
</protein>
<dbReference type="FunCoup" id="A0A251SDJ7">
    <property type="interactions" value="878"/>
</dbReference>
<dbReference type="Pfam" id="PF13947">
    <property type="entry name" value="GUB_WAK_bind"/>
    <property type="match status" value="1"/>
</dbReference>
<gene>
    <name evidence="11" type="ORF">HannXRQ_Chr15g0483791</name>
</gene>
<keyword evidence="11" id="KW-0675">Receptor</keyword>
<keyword evidence="8" id="KW-0812">Transmembrane</keyword>
<keyword evidence="4" id="KW-0418">Kinase</keyword>
<keyword evidence="4" id="KW-0808">Transferase</keyword>
<feature type="chain" id="PRO_5013032912" evidence="9">
    <location>
        <begin position="22"/>
        <end position="615"/>
    </location>
</feature>
<dbReference type="GO" id="GO:0007166">
    <property type="term" value="P:cell surface receptor signaling pathway"/>
    <property type="evidence" value="ECO:0007669"/>
    <property type="project" value="InterPro"/>
</dbReference>
<dbReference type="GO" id="GO:0016020">
    <property type="term" value="C:membrane"/>
    <property type="evidence" value="ECO:0007669"/>
    <property type="project" value="UniProtKB-SubCell"/>
</dbReference>
<evidence type="ECO:0000256" key="8">
    <source>
        <dbReference type="SAM" id="Phobius"/>
    </source>
</evidence>
<dbReference type="PANTHER" id="PTHR27005">
    <property type="entry name" value="WALL-ASSOCIATED RECEPTOR KINASE-LIKE 21"/>
    <property type="match status" value="1"/>
</dbReference>
<keyword evidence="8" id="KW-0472">Membrane</keyword>